<feature type="domain" description="Lipid/polyisoprenoid-binding YceI-like" evidence="1">
    <location>
        <begin position="67"/>
        <end position="176"/>
    </location>
</feature>
<dbReference type="RefSeq" id="WP_309941153.1">
    <property type="nucleotide sequence ID" value="NZ_AP025306.1"/>
</dbReference>
<dbReference type="EMBL" id="JAVDQD010000005">
    <property type="protein sequence ID" value="MDR6240848.1"/>
    <property type="molecule type" value="Genomic_DNA"/>
</dbReference>
<accession>A0AAE3XRQ7</accession>
<comment type="caution">
    <text evidence="2">The sequence shown here is derived from an EMBL/GenBank/DDBJ whole genome shotgun (WGS) entry which is preliminary data.</text>
</comment>
<protein>
    <recommendedName>
        <fullName evidence="1">Lipid/polyisoprenoid-binding YceI-like domain-containing protein</fullName>
    </recommendedName>
</protein>
<dbReference type="SUPFAM" id="SSF101874">
    <property type="entry name" value="YceI-like"/>
    <property type="match status" value="1"/>
</dbReference>
<dbReference type="Pfam" id="PF04264">
    <property type="entry name" value="YceI"/>
    <property type="match status" value="1"/>
</dbReference>
<dbReference type="Gene3D" id="2.40.128.110">
    <property type="entry name" value="Lipid/polyisoprenoid-binding, YceI-like"/>
    <property type="match status" value="1"/>
</dbReference>
<keyword evidence="3" id="KW-1185">Reference proteome</keyword>
<gene>
    <name evidence="2" type="ORF">HNQ88_003924</name>
</gene>
<evidence type="ECO:0000313" key="3">
    <source>
        <dbReference type="Proteomes" id="UP001185092"/>
    </source>
</evidence>
<evidence type="ECO:0000313" key="2">
    <source>
        <dbReference type="EMBL" id="MDR6240848.1"/>
    </source>
</evidence>
<proteinExistence type="predicted"/>
<sequence length="182" mass="20520">MNRLLLIAIILLSDVSVNAQLYLTKTGLTKFKASVEAFEPVEAENHSSTAILNSSTGEVAGLLFLGGFEFEIALMQEHFNENFMESDKYPKASFKGVIEGFDFSKLEAKESDFIMNGTVTVRGIERSIKTVVYLSKIEQEVYVKSKFVLFPEEFDIDIPHIVRNKIAESVIVDINYVLHEKD</sequence>
<dbReference type="InterPro" id="IPR036761">
    <property type="entry name" value="TTHA0802/YceI-like_sf"/>
</dbReference>
<dbReference type="AlphaFoldDB" id="A0AAE3XRQ7"/>
<dbReference type="InterPro" id="IPR007372">
    <property type="entry name" value="Lipid/polyisoprenoid-bd_YceI"/>
</dbReference>
<reference evidence="2" key="1">
    <citation type="submission" date="2023-07" db="EMBL/GenBank/DDBJ databases">
        <title>Genomic Encyclopedia of Type Strains, Phase IV (KMG-IV): sequencing the most valuable type-strain genomes for metagenomic binning, comparative biology and taxonomic classification.</title>
        <authorList>
            <person name="Goeker M."/>
        </authorList>
    </citation>
    <scope>NUCLEOTIDE SEQUENCE</scope>
    <source>
        <strain evidence="2">DSM 26174</strain>
    </source>
</reference>
<name>A0AAE3XRQ7_9BACT</name>
<dbReference type="Proteomes" id="UP001185092">
    <property type="component" value="Unassembled WGS sequence"/>
</dbReference>
<evidence type="ECO:0000259" key="1">
    <source>
        <dbReference type="Pfam" id="PF04264"/>
    </source>
</evidence>
<organism evidence="2 3">
    <name type="scientific">Aureibacter tunicatorum</name>
    <dbReference type="NCBI Taxonomy" id="866807"/>
    <lineage>
        <taxon>Bacteria</taxon>
        <taxon>Pseudomonadati</taxon>
        <taxon>Bacteroidota</taxon>
        <taxon>Cytophagia</taxon>
        <taxon>Cytophagales</taxon>
        <taxon>Persicobacteraceae</taxon>
        <taxon>Aureibacter</taxon>
    </lineage>
</organism>